<proteinExistence type="inferred from homology"/>
<dbReference type="InterPro" id="IPR029063">
    <property type="entry name" value="SAM-dependent_MTases_sf"/>
</dbReference>
<feature type="region of interest" description="Disordered" evidence="11">
    <location>
        <begin position="297"/>
        <end position="332"/>
    </location>
</feature>
<keyword evidence="2 10" id="KW-0963">Cytoplasm</keyword>
<dbReference type="EMBL" id="KB467831">
    <property type="protein sequence ID" value="PCH34211.1"/>
    <property type="molecule type" value="Genomic_DNA"/>
</dbReference>
<comment type="subcellular location">
    <subcellularLocation>
        <location evidence="10">Mitochondrion matrix</location>
    </subcellularLocation>
    <subcellularLocation>
        <location evidence="10">Nucleus</location>
    </subcellularLocation>
    <subcellularLocation>
        <location evidence="10">Cytoplasm</location>
    </subcellularLocation>
    <text evidence="10">Predominantly in the mitochondria and in the nucleus.</text>
</comment>
<evidence type="ECO:0000256" key="10">
    <source>
        <dbReference type="HAMAP-Rule" id="MF_03152"/>
    </source>
</evidence>
<comment type="catalytic activity">
    <reaction evidence="9 10">
        <text>guanosine(37) in tRNA + S-adenosyl-L-methionine = N(1)-methylguanosine(37) in tRNA + S-adenosyl-L-homocysteine + H(+)</text>
        <dbReference type="Rhea" id="RHEA:36899"/>
        <dbReference type="Rhea" id="RHEA-COMP:10145"/>
        <dbReference type="Rhea" id="RHEA-COMP:10147"/>
        <dbReference type="ChEBI" id="CHEBI:15378"/>
        <dbReference type="ChEBI" id="CHEBI:57856"/>
        <dbReference type="ChEBI" id="CHEBI:59789"/>
        <dbReference type="ChEBI" id="CHEBI:73542"/>
        <dbReference type="ChEBI" id="CHEBI:74269"/>
        <dbReference type="EC" id="2.1.1.228"/>
    </reaction>
</comment>
<keyword evidence="4 10" id="KW-0808">Transferase</keyword>
<dbReference type="EC" id="2.1.1.228" evidence="10"/>
<reference evidence="13 14" key="1">
    <citation type="journal article" date="2012" name="Science">
        <title>The Paleozoic origin of enzymatic lignin decomposition reconstructed from 31 fungal genomes.</title>
        <authorList>
            <person name="Floudas D."/>
            <person name="Binder M."/>
            <person name="Riley R."/>
            <person name="Barry K."/>
            <person name="Blanchette R.A."/>
            <person name="Henrissat B."/>
            <person name="Martinez A.T."/>
            <person name="Otillar R."/>
            <person name="Spatafora J.W."/>
            <person name="Yadav J.S."/>
            <person name="Aerts A."/>
            <person name="Benoit I."/>
            <person name="Boyd A."/>
            <person name="Carlson A."/>
            <person name="Copeland A."/>
            <person name="Coutinho P.M."/>
            <person name="de Vries R.P."/>
            <person name="Ferreira P."/>
            <person name="Findley K."/>
            <person name="Foster B."/>
            <person name="Gaskell J."/>
            <person name="Glotzer D."/>
            <person name="Gorecki P."/>
            <person name="Heitman J."/>
            <person name="Hesse C."/>
            <person name="Hori C."/>
            <person name="Igarashi K."/>
            <person name="Jurgens J.A."/>
            <person name="Kallen N."/>
            <person name="Kersten P."/>
            <person name="Kohler A."/>
            <person name="Kuees U."/>
            <person name="Kumar T.K.A."/>
            <person name="Kuo A."/>
            <person name="LaButti K."/>
            <person name="Larrondo L.F."/>
            <person name="Lindquist E."/>
            <person name="Ling A."/>
            <person name="Lombard V."/>
            <person name="Lucas S."/>
            <person name="Lundell T."/>
            <person name="Martin R."/>
            <person name="McLaughlin D.J."/>
            <person name="Morgenstern I."/>
            <person name="Morin E."/>
            <person name="Murat C."/>
            <person name="Nagy L.G."/>
            <person name="Nolan M."/>
            <person name="Ohm R.A."/>
            <person name="Patyshakuliyeva A."/>
            <person name="Rokas A."/>
            <person name="Ruiz-Duenas F.J."/>
            <person name="Sabat G."/>
            <person name="Salamov A."/>
            <person name="Samejima M."/>
            <person name="Schmutz J."/>
            <person name="Slot J.C."/>
            <person name="St John F."/>
            <person name="Stenlid J."/>
            <person name="Sun H."/>
            <person name="Sun S."/>
            <person name="Syed K."/>
            <person name="Tsang A."/>
            <person name="Wiebenga A."/>
            <person name="Young D."/>
            <person name="Pisabarro A."/>
            <person name="Eastwood D.C."/>
            <person name="Martin F."/>
            <person name="Cullen D."/>
            <person name="Grigoriev I.V."/>
            <person name="Hibbett D.S."/>
        </authorList>
    </citation>
    <scope>NUCLEOTIDE SEQUENCE [LARGE SCALE GENOMIC DNA]</scope>
    <source>
        <strain evidence="13 14">MD-104</strain>
    </source>
</reference>
<keyword evidence="3 10" id="KW-0489">Methyltransferase</keyword>
<accession>A0A2H3IWU9</accession>
<dbReference type="Gene3D" id="3.40.50.150">
    <property type="entry name" value="Vaccinia Virus protein VP39"/>
    <property type="match status" value="1"/>
</dbReference>
<evidence type="ECO:0000256" key="5">
    <source>
        <dbReference type="ARBA" id="ARBA00022691"/>
    </source>
</evidence>
<dbReference type="HAMAP" id="MF_03152">
    <property type="entry name" value="TRM5"/>
    <property type="match status" value="1"/>
</dbReference>
<dbReference type="GO" id="GO:0005759">
    <property type="term" value="C:mitochondrial matrix"/>
    <property type="evidence" value="ECO:0007669"/>
    <property type="project" value="UniProtKB-SubCell"/>
</dbReference>
<keyword evidence="6 10" id="KW-0819">tRNA processing</keyword>
<comment type="similarity">
    <text evidence="1">Belongs to the class I-like SAM-binding methyltransferase superfamily. TRM5/TYW2 family.</text>
</comment>
<gene>
    <name evidence="10" type="primary">TRM5</name>
    <name evidence="13" type="ORF">WOLCODRAFT_95030</name>
</gene>
<dbReference type="InterPro" id="IPR025792">
    <property type="entry name" value="tRNA_Gua_MeTrfase_euk"/>
</dbReference>
<evidence type="ECO:0000256" key="8">
    <source>
        <dbReference type="ARBA" id="ARBA00023242"/>
    </source>
</evidence>
<dbReference type="Gene3D" id="3.30.300.110">
    <property type="entry name" value="Met-10+ protein-like domains"/>
    <property type="match status" value="1"/>
</dbReference>
<protein>
    <recommendedName>
        <fullName evidence="10">tRNA (guanine(37)-N1)-methyltransferase</fullName>
        <ecNumber evidence="10">2.1.1.228</ecNumber>
    </recommendedName>
    <alternativeName>
        <fullName evidence="10">M1G-methyltransferase</fullName>
    </alternativeName>
    <alternativeName>
        <fullName evidence="10">tRNA [GM37] methyltransferase</fullName>
    </alternativeName>
    <alternativeName>
        <fullName evidence="10">tRNA methyltransferase 5</fullName>
    </alternativeName>
</protein>
<dbReference type="PANTHER" id="PTHR23245:SF36">
    <property type="entry name" value="TRNA (GUANINE(37)-N1)-METHYLTRANSFERASE"/>
    <property type="match status" value="1"/>
</dbReference>
<feature type="binding site" evidence="10">
    <location>
        <begin position="254"/>
        <end position="255"/>
    </location>
    <ligand>
        <name>S-adenosyl-L-methionine</name>
        <dbReference type="ChEBI" id="CHEBI:59789"/>
    </ligand>
</feature>
<dbReference type="OrthoDB" id="408788at2759"/>
<feature type="binding site" evidence="10">
    <location>
        <position position="342"/>
    </location>
    <ligand>
        <name>S-adenosyl-L-methionine</name>
        <dbReference type="ChEBI" id="CHEBI:59789"/>
    </ligand>
</feature>
<dbReference type="InterPro" id="IPR056744">
    <property type="entry name" value="TRM5/TYW2-like_N"/>
</dbReference>
<dbReference type="STRING" id="742152.A0A2H3IWU9"/>
<evidence type="ECO:0000256" key="9">
    <source>
        <dbReference type="ARBA" id="ARBA00047783"/>
    </source>
</evidence>
<dbReference type="InterPro" id="IPR030382">
    <property type="entry name" value="MeTrfase_TRM5/TYW2"/>
</dbReference>
<evidence type="ECO:0000313" key="13">
    <source>
        <dbReference type="EMBL" id="PCH34211.1"/>
    </source>
</evidence>
<dbReference type="CDD" id="cd02440">
    <property type="entry name" value="AdoMet_MTases"/>
    <property type="match status" value="1"/>
</dbReference>
<dbReference type="InterPro" id="IPR056743">
    <property type="entry name" value="TRM5-TYW2-like_MTfase"/>
</dbReference>
<evidence type="ECO:0000256" key="2">
    <source>
        <dbReference type="ARBA" id="ARBA00022490"/>
    </source>
</evidence>
<keyword evidence="7 10" id="KW-0496">Mitochondrion</keyword>
<dbReference type="GO" id="GO:0052906">
    <property type="term" value="F:tRNA (guanine(37)-N1)-methyltransferase activity"/>
    <property type="evidence" value="ECO:0007669"/>
    <property type="project" value="UniProtKB-UniRule"/>
</dbReference>
<keyword evidence="8 10" id="KW-0539">Nucleus</keyword>
<dbReference type="Proteomes" id="UP000218811">
    <property type="component" value="Unassembled WGS sequence"/>
</dbReference>
<dbReference type="OMA" id="VGSHSQF"/>
<evidence type="ECO:0000256" key="4">
    <source>
        <dbReference type="ARBA" id="ARBA00022679"/>
    </source>
</evidence>
<sequence length="442" mass="49937">MVVPDKIKGSMMPLDRNAFRQSVPVLAAKVDPVRAGALLSSQAMRRTLLDLRRVKSVLPTEDGKRLVMLRLTDEVDLSPEARKFLQEQYAELVTHVIELDYDYWTVDDILAAVLPEELVEGAPSGFAAIGHIAHLNLNAEYLPYKYLIGQVILDKNEGRIKTVVNKTDNISNKFRVFKMELLAGEPNYVVEHHESNCKFTFDFSEVYWNSRLHTEHTRLVSLFKPEDLVADVFAGVGPFALPAAKKGCAVFANDLNPKSYQYLSKNVEDNKISDLVRASCEDGRDFIRAVFERALDNPIPPPKTSKAQAKRGRKIDAEAPTTSTPLPRPPPLRRRVTQFSMNLPDTAIEFLDAFRGVLSGARERELSGVYEGALPMVHCYCFTRELEPEAAERDIRQRVEARLGHPLESEVSVHWVRSVAPNKEMYCISFRLPSDVAFERNQ</sequence>
<evidence type="ECO:0000256" key="1">
    <source>
        <dbReference type="ARBA" id="ARBA00009775"/>
    </source>
</evidence>
<feature type="domain" description="SAM-dependent methyltransferase TRM5/TYW2-type" evidence="12">
    <location>
        <begin position="126"/>
        <end position="434"/>
    </location>
</feature>
<dbReference type="PANTHER" id="PTHR23245">
    <property type="entry name" value="TRNA METHYLTRANSFERASE"/>
    <property type="match status" value="1"/>
</dbReference>
<feature type="binding site" evidence="10">
    <location>
        <begin position="282"/>
        <end position="283"/>
    </location>
    <ligand>
        <name>S-adenosyl-L-methionine</name>
        <dbReference type="ChEBI" id="CHEBI:59789"/>
    </ligand>
</feature>
<evidence type="ECO:0000313" key="14">
    <source>
        <dbReference type="Proteomes" id="UP000218811"/>
    </source>
</evidence>
<dbReference type="GO" id="GO:0070901">
    <property type="term" value="P:mitochondrial tRNA methylation"/>
    <property type="evidence" value="ECO:0007669"/>
    <property type="project" value="TreeGrafter"/>
</dbReference>
<dbReference type="PROSITE" id="PS51684">
    <property type="entry name" value="SAM_MT_TRM5_TYW2"/>
    <property type="match status" value="1"/>
</dbReference>
<keyword evidence="14" id="KW-1185">Reference proteome</keyword>
<evidence type="ECO:0000256" key="11">
    <source>
        <dbReference type="SAM" id="MobiDB-lite"/>
    </source>
</evidence>
<evidence type="ECO:0000256" key="7">
    <source>
        <dbReference type="ARBA" id="ARBA00023128"/>
    </source>
</evidence>
<evidence type="ECO:0000256" key="6">
    <source>
        <dbReference type="ARBA" id="ARBA00022694"/>
    </source>
</evidence>
<dbReference type="FunFam" id="3.30.300.110:FF:000001">
    <property type="entry name" value="tRNA (guanine(37)-N1)-methyltransferase"/>
    <property type="match status" value="1"/>
</dbReference>
<keyword evidence="5 10" id="KW-0949">S-adenosyl-L-methionine</keyword>
<feature type="binding site" evidence="10">
    <location>
        <position position="216"/>
    </location>
    <ligand>
        <name>S-adenosyl-L-methionine</name>
        <dbReference type="ChEBI" id="CHEBI:59789"/>
    </ligand>
</feature>
<evidence type="ECO:0000259" key="12">
    <source>
        <dbReference type="PROSITE" id="PS51684"/>
    </source>
</evidence>
<dbReference type="GO" id="GO:0005634">
    <property type="term" value="C:nucleus"/>
    <property type="evidence" value="ECO:0007669"/>
    <property type="project" value="UniProtKB-SubCell"/>
</dbReference>
<name>A0A2H3IWU9_WOLCO</name>
<organism evidence="13 14">
    <name type="scientific">Wolfiporia cocos (strain MD-104)</name>
    <name type="common">Brown rot fungus</name>
    <dbReference type="NCBI Taxonomy" id="742152"/>
    <lineage>
        <taxon>Eukaryota</taxon>
        <taxon>Fungi</taxon>
        <taxon>Dikarya</taxon>
        <taxon>Basidiomycota</taxon>
        <taxon>Agaricomycotina</taxon>
        <taxon>Agaricomycetes</taxon>
        <taxon>Polyporales</taxon>
        <taxon>Phaeolaceae</taxon>
        <taxon>Wolfiporia</taxon>
    </lineage>
</organism>
<dbReference type="Pfam" id="PF02475">
    <property type="entry name" value="TRM5-TYW2_MTfase"/>
    <property type="match status" value="1"/>
</dbReference>
<dbReference type="SUPFAM" id="SSF53335">
    <property type="entry name" value="S-adenosyl-L-methionine-dependent methyltransferases"/>
    <property type="match status" value="1"/>
</dbReference>
<dbReference type="GO" id="GO:0002939">
    <property type="term" value="P:tRNA N1-guanine methylation"/>
    <property type="evidence" value="ECO:0007669"/>
    <property type="project" value="TreeGrafter"/>
</dbReference>
<dbReference type="AlphaFoldDB" id="A0A2H3IWU9"/>
<dbReference type="Pfam" id="PF25133">
    <property type="entry name" value="TYW2_N_2"/>
    <property type="match status" value="1"/>
</dbReference>
<comment type="function">
    <text evidence="10">Specifically methylates the N1 position of guanosine-37 in various cytoplasmic and mitochondrial tRNAs. Methylation is not dependent on the nature of the nucleoside 5' of the target nucleoside. This is the first step in the biosynthesis of wybutosine (yW), a modified base adjacent to the anticodon of tRNAs and required for accurate decoding.</text>
</comment>
<evidence type="ECO:0000256" key="3">
    <source>
        <dbReference type="ARBA" id="ARBA00022603"/>
    </source>
</evidence>
<comment type="subunit">
    <text evidence="10">Monomer.</text>
</comment>
<comment type="similarity">
    <text evidence="10">Belongs to the TRM5 / TYW2 family.</text>
</comment>